<evidence type="ECO:0000313" key="3">
    <source>
        <dbReference type="Proteomes" id="UP000664991"/>
    </source>
</evidence>
<organism evidence="2 3">
    <name type="scientific">Ovis aries</name>
    <name type="common">Sheep</name>
    <dbReference type="NCBI Taxonomy" id="9940"/>
    <lineage>
        <taxon>Eukaryota</taxon>
        <taxon>Metazoa</taxon>
        <taxon>Chordata</taxon>
        <taxon>Craniata</taxon>
        <taxon>Vertebrata</taxon>
        <taxon>Euteleostomi</taxon>
        <taxon>Mammalia</taxon>
        <taxon>Eutheria</taxon>
        <taxon>Laurasiatheria</taxon>
        <taxon>Artiodactyla</taxon>
        <taxon>Ruminantia</taxon>
        <taxon>Pecora</taxon>
        <taxon>Bovidae</taxon>
        <taxon>Caprinae</taxon>
        <taxon>Ovis</taxon>
    </lineage>
</organism>
<evidence type="ECO:0000313" key="2">
    <source>
        <dbReference type="EMBL" id="KAG5200308.1"/>
    </source>
</evidence>
<name>A0A836CYQ4_SHEEP</name>
<dbReference type="EMBL" id="JAEMGP010000014">
    <property type="protein sequence ID" value="KAG5200308.1"/>
    <property type="molecule type" value="Genomic_DNA"/>
</dbReference>
<feature type="compositionally biased region" description="Basic and acidic residues" evidence="1">
    <location>
        <begin position="55"/>
        <end position="66"/>
    </location>
</feature>
<dbReference type="AlphaFoldDB" id="A0A836CYQ4"/>
<sequence>MYNKIKEQCVLFIKYLRSTKDLISSGQDGFPAVSTRLQKVLHGAGGSCSGFGPESPEHSGTGREHMQVLPSLGDGKWAVGHEELASLSNRKFSGETPLTKNTCHE</sequence>
<protein>
    <submittedName>
        <fullName evidence="2">Uncharacterized protein</fullName>
    </submittedName>
</protein>
<evidence type="ECO:0000256" key="1">
    <source>
        <dbReference type="SAM" id="MobiDB-lite"/>
    </source>
</evidence>
<reference evidence="2 3" key="1">
    <citation type="submission" date="2020-12" db="EMBL/GenBank/DDBJ databases">
        <title>De novo assembly of Tibetan sheep genome.</title>
        <authorList>
            <person name="Li X."/>
        </authorList>
    </citation>
    <scope>NUCLEOTIDE SEQUENCE [LARGE SCALE GENOMIC DNA]</scope>
    <source>
        <tissue evidence="2">Heart</tissue>
    </source>
</reference>
<gene>
    <name evidence="2" type="ORF">JEQ12_004842</name>
</gene>
<feature type="region of interest" description="Disordered" evidence="1">
    <location>
        <begin position="46"/>
        <end position="66"/>
    </location>
</feature>
<comment type="caution">
    <text evidence="2">The sequence shown here is derived from an EMBL/GenBank/DDBJ whole genome shotgun (WGS) entry which is preliminary data.</text>
</comment>
<proteinExistence type="predicted"/>
<dbReference type="Proteomes" id="UP000664991">
    <property type="component" value="Chromosome 14"/>
</dbReference>
<accession>A0A836CYQ4</accession>